<dbReference type="Gene3D" id="2.40.50.140">
    <property type="entry name" value="Nucleic acid-binding proteins"/>
    <property type="match status" value="1"/>
</dbReference>
<dbReference type="OrthoDB" id="9802472at2"/>
<dbReference type="PROSITE" id="PS50160">
    <property type="entry name" value="DNA_LIGASE_A3"/>
    <property type="match status" value="1"/>
</dbReference>
<feature type="domain" description="ATP-dependent DNA ligase family profile" evidence="5">
    <location>
        <begin position="105"/>
        <end position="226"/>
    </location>
</feature>
<dbReference type="PANTHER" id="PTHR45674:SF4">
    <property type="entry name" value="DNA LIGASE 1"/>
    <property type="match status" value="1"/>
</dbReference>
<sequence>MRPMLATAADAPPRGPEWVHEVKWDGMRVLVDVRGGRVVVTSRTERDVTAAFPELDGLAGTYDDLLLDGEVVAMDEGRPSFHALTERMHVTQRRKAETLAATRPVTLIVFDLLRLFEQDLTGQPWTTRRRLLEELDLTGRSWQVPEVHDDGDVLLRVTDEQGLEGVVSKRRSARYLTGRRSPDWRKVAHRRTYSVLVGGWRPEAGSGASSADRLGAVLVGLPDGEGGWRYAGRVGSGLAGAAGEALLRRLRPLESDTPPFADEVPRIDASGATWVRPALVVEVRTLMLTADHRLRQPTYLGVRHDLTPAELQEVEDGG</sequence>
<evidence type="ECO:0000256" key="3">
    <source>
        <dbReference type="ARBA" id="ARBA00022598"/>
    </source>
</evidence>
<evidence type="ECO:0000256" key="2">
    <source>
        <dbReference type="ARBA" id="ARBA00012727"/>
    </source>
</evidence>
<dbReference type="RefSeq" id="WP_101396265.1">
    <property type="nucleotide sequence ID" value="NZ_PJNE01000001.1"/>
</dbReference>
<dbReference type="SUPFAM" id="SSF50249">
    <property type="entry name" value="Nucleic acid-binding proteins"/>
    <property type="match status" value="1"/>
</dbReference>
<dbReference type="NCBIfam" id="TIGR02779">
    <property type="entry name" value="NHEJ_ligase_lig"/>
    <property type="match status" value="1"/>
</dbReference>
<dbReference type="SUPFAM" id="SSF56091">
    <property type="entry name" value="DNA ligase/mRNA capping enzyme, catalytic domain"/>
    <property type="match status" value="1"/>
</dbReference>
<dbReference type="InterPro" id="IPR012310">
    <property type="entry name" value="DNA_ligase_ATP-dep_cent"/>
</dbReference>
<keyword evidence="3" id="KW-0436">Ligase</keyword>
<keyword evidence="7" id="KW-1185">Reference proteome</keyword>
<evidence type="ECO:0000259" key="5">
    <source>
        <dbReference type="PROSITE" id="PS50160"/>
    </source>
</evidence>
<dbReference type="Proteomes" id="UP000233781">
    <property type="component" value="Unassembled WGS sequence"/>
</dbReference>
<dbReference type="InterPro" id="IPR050191">
    <property type="entry name" value="ATP-dep_DNA_ligase"/>
</dbReference>
<evidence type="ECO:0000313" key="7">
    <source>
        <dbReference type="Proteomes" id="UP000233781"/>
    </source>
</evidence>
<dbReference type="InterPro" id="IPR012340">
    <property type="entry name" value="NA-bd_OB-fold"/>
</dbReference>
<name>A0A2N3YM27_9MICO</name>
<dbReference type="InterPro" id="IPR016059">
    <property type="entry name" value="DNA_ligase_ATP-dep_CS"/>
</dbReference>
<protein>
    <recommendedName>
        <fullName evidence="2">DNA ligase (ATP)</fullName>
        <ecNumber evidence="2">6.5.1.1</ecNumber>
    </recommendedName>
</protein>
<dbReference type="Pfam" id="PF04679">
    <property type="entry name" value="DNA_ligase_A_C"/>
    <property type="match status" value="1"/>
</dbReference>
<evidence type="ECO:0000256" key="1">
    <source>
        <dbReference type="ARBA" id="ARBA00007572"/>
    </source>
</evidence>
<dbReference type="GO" id="GO:0005524">
    <property type="term" value="F:ATP binding"/>
    <property type="evidence" value="ECO:0007669"/>
    <property type="project" value="InterPro"/>
</dbReference>
<dbReference type="CDD" id="cd07971">
    <property type="entry name" value="OBF_DNA_ligase_LigD"/>
    <property type="match status" value="1"/>
</dbReference>
<reference evidence="6 7" key="1">
    <citation type="submission" date="2017-12" db="EMBL/GenBank/DDBJ databases">
        <title>Sequencing the genomes of 1000 Actinobacteria strains.</title>
        <authorList>
            <person name="Klenk H.-P."/>
        </authorList>
    </citation>
    <scope>NUCLEOTIDE SEQUENCE [LARGE SCALE GENOMIC DNA]</scope>
    <source>
        <strain evidence="6 7">DSM 12806</strain>
    </source>
</reference>
<evidence type="ECO:0000256" key="4">
    <source>
        <dbReference type="ARBA" id="ARBA00034003"/>
    </source>
</evidence>
<dbReference type="GO" id="GO:0006281">
    <property type="term" value="P:DNA repair"/>
    <property type="evidence" value="ECO:0007669"/>
    <property type="project" value="InterPro"/>
</dbReference>
<comment type="catalytic activity">
    <reaction evidence="4">
        <text>ATP + (deoxyribonucleotide)n-3'-hydroxyl + 5'-phospho-(deoxyribonucleotide)m = (deoxyribonucleotide)n+m + AMP + diphosphate.</text>
        <dbReference type="EC" id="6.5.1.1"/>
    </reaction>
</comment>
<dbReference type="EC" id="6.5.1.1" evidence="2"/>
<dbReference type="Gene3D" id="3.30.470.30">
    <property type="entry name" value="DNA ligase/mRNA capping enzyme"/>
    <property type="match status" value="1"/>
</dbReference>
<dbReference type="PANTHER" id="PTHR45674">
    <property type="entry name" value="DNA LIGASE 1/3 FAMILY MEMBER"/>
    <property type="match status" value="1"/>
</dbReference>
<proteinExistence type="inferred from homology"/>
<comment type="caution">
    <text evidence="6">The sequence shown here is derived from an EMBL/GenBank/DDBJ whole genome shotgun (WGS) entry which is preliminary data.</text>
</comment>
<dbReference type="EMBL" id="PJNE01000001">
    <property type="protein sequence ID" value="PKW27910.1"/>
    <property type="molecule type" value="Genomic_DNA"/>
</dbReference>
<organism evidence="6 7">
    <name type="scientific">Phycicoccus duodecadis</name>
    <dbReference type="NCBI Taxonomy" id="173053"/>
    <lineage>
        <taxon>Bacteria</taxon>
        <taxon>Bacillati</taxon>
        <taxon>Actinomycetota</taxon>
        <taxon>Actinomycetes</taxon>
        <taxon>Micrococcales</taxon>
        <taxon>Intrasporangiaceae</taxon>
        <taxon>Phycicoccus</taxon>
    </lineage>
</organism>
<dbReference type="InterPro" id="IPR012309">
    <property type="entry name" value="DNA_ligase_ATP-dep_C"/>
</dbReference>
<dbReference type="CDD" id="cd07906">
    <property type="entry name" value="Adenylation_DNA_ligase_LigD_LigC"/>
    <property type="match status" value="1"/>
</dbReference>
<dbReference type="GO" id="GO:0003910">
    <property type="term" value="F:DNA ligase (ATP) activity"/>
    <property type="evidence" value="ECO:0007669"/>
    <property type="project" value="UniProtKB-EC"/>
</dbReference>
<dbReference type="InterPro" id="IPR014146">
    <property type="entry name" value="LigD_ligase_dom"/>
</dbReference>
<dbReference type="Pfam" id="PF01068">
    <property type="entry name" value="DNA_ligase_A_M"/>
    <property type="match status" value="1"/>
</dbReference>
<dbReference type="AlphaFoldDB" id="A0A2N3YM27"/>
<dbReference type="PROSITE" id="PS00697">
    <property type="entry name" value="DNA_LIGASE_A1"/>
    <property type="match status" value="1"/>
</dbReference>
<gene>
    <name evidence="6" type="ORF">ATL31_2761</name>
</gene>
<accession>A0A2N3YM27</accession>
<evidence type="ECO:0000313" key="6">
    <source>
        <dbReference type="EMBL" id="PKW27910.1"/>
    </source>
</evidence>
<dbReference type="GO" id="GO:0006310">
    <property type="term" value="P:DNA recombination"/>
    <property type="evidence" value="ECO:0007669"/>
    <property type="project" value="InterPro"/>
</dbReference>
<comment type="similarity">
    <text evidence="1">Belongs to the ATP-dependent DNA ligase family.</text>
</comment>
<dbReference type="Gene3D" id="3.30.1490.70">
    <property type="match status" value="1"/>
</dbReference>